<dbReference type="Pfam" id="PF00588">
    <property type="entry name" value="SpoU_methylase"/>
    <property type="match status" value="1"/>
</dbReference>
<gene>
    <name evidence="5" type="primary">trmJ</name>
    <name evidence="7" type="ORF">GFER_06725</name>
</gene>
<dbReference type="EMBL" id="JWJD01000002">
    <property type="protein sequence ID" value="KIH76804.1"/>
    <property type="molecule type" value="Genomic_DNA"/>
</dbReference>
<protein>
    <recommendedName>
        <fullName evidence="5">tRNA (cytidine/uridine-2'-O-)-methyltransferase TrmJ</fullName>
        <ecNumber evidence="5">2.1.1.200</ecNumber>
    </recommendedName>
    <alternativeName>
        <fullName evidence="5">tRNA (cytidine(32)/uridine(32)-2'-O)-methyltransferase</fullName>
    </alternativeName>
    <alternativeName>
        <fullName evidence="5">tRNA Cm32/Um32 methyltransferase</fullName>
    </alternativeName>
</protein>
<comment type="catalytic activity">
    <reaction evidence="5">
        <text>cytidine(32) in tRNA + S-adenosyl-L-methionine = 2'-O-methylcytidine(32) in tRNA + S-adenosyl-L-homocysteine + H(+)</text>
        <dbReference type="Rhea" id="RHEA:42932"/>
        <dbReference type="Rhea" id="RHEA-COMP:10288"/>
        <dbReference type="Rhea" id="RHEA-COMP:10289"/>
        <dbReference type="ChEBI" id="CHEBI:15378"/>
        <dbReference type="ChEBI" id="CHEBI:57856"/>
        <dbReference type="ChEBI" id="CHEBI:59789"/>
        <dbReference type="ChEBI" id="CHEBI:74495"/>
        <dbReference type="ChEBI" id="CHEBI:82748"/>
        <dbReference type="EC" id="2.1.1.200"/>
    </reaction>
</comment>
<dbReference type="AlphaFoldDB" id="A0A0C2DTM4"/>
<keyword evidence="5" id="KW-0819">tRNA processing</keyword>
<dbReference type="InterPro" id="IPR029028">
    <property type="entry name" value="Alpha/beta_knot_MTases"/>
</dbReference>
<name>A0A0C2DTM4_9BACT</name>
<evidence type="ECO:0000313" key="7">
    <source>
        <dbReference type="EMBL" id="KIH76804.1"/>
    </source>
</evidence>
<dbReference type="EC" id="2.1.1.200" evidence="5"/>
<comment type="catalytic activity">
    <reaction evidence="5">
        <text>uridine(32) in tRNA + S-adenosyl-L-methionine = 2'-O-methyluridine(32) in tRNA + S-adenosyl-L-homocysteine + H(+)</text>
        <dbReference type="Rhea" id="RHEA:42936"/>
        <dbReference type="Rhea" id="RHEA-COMP:10107"/>
        <dbReference type="Rhea" id="RHEA-COMP:10290"/>
        <dbReference type="ChEBI" id="CHEBI:15378"/>
        <dbReference type="ChEBI" id="CHEBI:57856"/>
        <dbReference type="ChEBI" id="CHEBI:59789"/>
        <dbReference type="ChEBI" id="CHEBI:65315"/>
        <dbReference type="ChEBI" id="CHEBI:74478"/>
        <dbReference type="EC" id="2.1.1.200"/>
    </reaction>
</comment>
<dbReference type="GO" id="GO:0005829">
    <property type="term" value="C:cytosol"/>
    <property type="evidence" value="ECO:0007669"/>
    <property type="project" value="TreeGrafter"/>
</dbReference>
<comment type="caution">
    <text evidence="7">The sequence shown here is derived from an EMBL/GenBank/DDBJ whole genome shotgun (WGS) entry which is preliminary data.</text>
</comment>
<comment type="function">
    <text evidence="5">Catalyzes the formation of 2'O-methylated cytidine (Cm32) or 2'O-methylated uridine (Um32) at position 32 in tRNA.</text>
</comment>
<dbReference type="InterPro" id="IPR004384">
    <property type="entry name" value="RNA_MeTrfase_TrmJ/LasT"/>
</dbReference>
<dbReference type="GO" id="GO:0160206">
    <property type="term" value="F:tRNA (cytidine(32)/uridine(32)-2'-O)-methyltransferase activity"/>
    <property type="evidence" value="ECO:0007669"/>
    <property type="project" value="UniProtKB-EC"/>
</dbReference>
<dbReference type="Proteomes" id="UP000035068">
    <property type="component" value="Unassembled WGS sequence"/>
</dbReference>
<dbReference type="InterPro" id="IPR001537">
    <property type="entry name" value="SpoU_MeTrfase"/>
</dbReference>
<keyword evidence="5" id="KW-0963">Cytoplasm</keyword>
<dbReference type="GO" id="GO:0106339">
    <property type="term" value="F:tRNA (cytidine(32)-2'-O)-methyltransferase activity"/>
    <property type="evidence" value="ECO:0007669"/>
    <property type="project" value="RHEA"/>
</dbReference>
<dbReference type="InterPro" id="IPR029026">
    <property type="entry name" value="tRNA_m1G_MTases_N"/>
</dbReference>
<dbReference type="GO" id="GO:0002128">
    <property type="term" value="P:tRNA nucleoside ribose methylation"/>
    <property type="evidence" value="ECO:0007669"/>
    <property type="project" value="TreeGrafter"/>
</dbReference>
<evidence type="ECO:0000259" key="6">
    <source>
        <dbReference type="Pfam" id="PF00588"/>
    </source>
</evidence>
<evidence type="ECO:0000256" key="5">
    <source>
        <dbReference type="RuleBase" id="RU362024"/>
    </source>
</evidence>
<sequence>MNPDPQNISVVLVEPQGDRNIGSVCRAMMNFGFNDLRLVCPQTDHLTHEARQMAVKATAVLEQAGIYESLEAALSDCRLVLGTTRRFGKYREDFLHPDEAAEFFLPLTQEGRVALVFGREDRGLLTAELDLCQRFITIPTSDELPSMNLAQAVALCLYDTVRVLRREVAAGRVAGRKKLAPSEDVEGMFGHMRQTLLDIEFLNPDNPDHILRSFRRIFGRAGLNEREVRILRGLWRRIDFIEGQRRCLADREQESEKVS</sequence>
<accession>A0A0C2DTM4</accession>
<dbReference type="CDD" id="cd18093">
    <property type="entry name" value="SpoU-like_TrmJ"/>
    <property type="match status" value="1"/>
</dbReference>
<dbReference type="RefSeq" id="WP_040097776.1">
    <property type="nucleotide sequence ID" value="NZ_JWJD01000002.1"/>
</dbReference>
<evidence type="ECO:0000313" key="8">
    <source>
        <dbReference type="Proteomes" id="UP000035068"/>
    </source>
</evidence>
<evidence type="ECO:0000256" key="3">
    <source>
        <dbReference type="ARBA" id="ARBA00022679"/>
    </source>
</evidence>
<dbReference type="NCBIfam" id="TIGR00050">
    <property type="entry name" value="rRNA_methyl_1"/>
    <property type="match status" value="1"/>
</dbReference>
<dbReference type="PANTHER" id="PTHR42786:SF2">
    <property type="entry name" value="TRNA (CYTIDINE_URIDINE-2'-O-)-METHYLTRANSFERASE TRMJ"/>
    <property type="match status" value="1"/>
</dbReference>
<comment type="subunit">
    <text evidence="5">Homodimer.</text>
</comment>
<keyword evidence="8" id="KW-1185">Reference proteome</keyword>
<comment type="similarity">
    <text evidence="1">Belongs to the class IV-like SAM-binding methyltransferase superfamily. RNA methyltransferase TrmH family.</text>
</comment>
<dbReference type="PIRSF" id="PIRSF004808">
    <property type="entry name" value="LasT"/>
    <property type="match status" value="1"/>
</dbReference>
<evidence type="ECO:0000256" key="4">
    <source>
        <dbReference type="ARBA" id="ARBA00022691"/>
    </source>
</evidence>
<keyword evidence="2 5" id="KW-0489">Methyltransferase</keyword>
<dbReference type="SUPFAM" id="SSF75217">
    <property type="entry name" value="alpha/beta knot"/>
    <property type="match status" value="1"/>
</dbReference>
<keyword evidence="4 5" id="KW-0949">S-adenosyl-L-methionine</keyword>
<proteinExistence type="inferred from homology"/>
<evidence type="ECO:0000256" key="2">
    <source>
        <dbReference type="ARBA" id="ARBA00022603"/>
    </source>
</evidence>
<dbReference type="Gene3D" id="3.40.1280.10">
    <property type="match status" value="1"/>
</dbReference>
<dbReference type="GO" id="GO:0003723">
    <property type="term" value="F:RNA binding"/>
    <property type="evidence" value="ECO:0007669"/>
    <property type="project" value="InterPro"/>
</dbReference>
<organism evidence="7 8">
    <name type="scientific">Geoalkalibacter ferrihydriticus DSM 17813</name>
    <dbReference type="NCBI Taxonomy" id="1121915"/>
    <lineage>
        <taxon>Bacteria</taxon>
        <taxon>Pseudomonadati</taxon>
        <taxon>Thermodesulfobacteriota</taxon>
        <taxon>Desulfuromonadia</taxon>
        <taxon>Desulfuromonadales</taxon>
        <taxon>Geoalkalibacteraceae</taxon>
        <taxon>Geoalkalibacter</taxon>
    </lineage>
</organism>
<feature type="domain" description="tRNA/rRNA methyltransferase SpoU type" evidence="6">
    <location>
        <begin position="8"/>
        <end position="158"/>
    </location>
</feature>
<dbReference type="Gene3D" id="1.10.8.590">
    <property type="match status" value="1"/>
</dbReference>
<comment type="subcellular location">
    <subcellularLocation>
        <location evidence="5">Cytoplasm</location>
    </subcellularLocation>
</comment>
<evidence type="ECO:0000256" key="1">
    <source>
        <dbReference type="ARBA" id="ARBA00007228"/>
    </source>
</evidence>
<reference evidence="7 8" key="1">
    <citation type="submission" date="2014-12" db="EMBL/GenBank/DDBJ databases">
        <title>Genomes of Geoalkalibacter ferrihydriticus and Geoalkalibacter subterraneus, two haloalkaliphilic metal-reducing members of the Geobacteraceae.</title>
        <authorList>
            <person name="Badalamenti J.P."/>
            <person name="Torres C.I."/>
            <person name="Krajmalnik-Brown R."/>
            <person name="Bond D.R."/>
        </authorList>
    </citation>
    <scope>NUCLEOTIDE SEQUENCE [LARGE SCALE GENOMIC DNA]</scope>
    <source>
        <strain evidence="7 8">DSM 17813</strain>
    </source>
</reference>
<keyword evidence="3 7" id="KW-0808">Transferase</keyword>
<dbReference type="PANTHER" id="PTHR42786">
    <property type="entry name" value="TRNA/RRNA METHYLTRANSFERASE"/>
    <property type="match status" value="1"/>
</dbReference>